<name>A0A4U9V2X7_SERFO</name>
<accession>A0A4U9V2X7</accession>
<dbReference type="EMBL" id="CABEEZ010000089">
    <property type="protein sequence ID" value="VTR36781.1"/>
    <property type="molecule type" value="Genomic_DNA"/>
</dbReference>
<protein>
    <submittedName>
        <fullName evidence="1">Uncharacterized protein</fullName>
    </submittedName>
</protein>
<gene>
    <name evidence="1" type="ORF">NCTC12965_03976</name>
</gene>
<sequence length="47" mass="5400">MIRRYLRQCSKAELNSAQSAKRWQRLGGEVVHSIPLPKSNLLAFSCR</sequence>
<dbReference type="AlphaFoldDB" id="A0A4U9V2X7"/>
<organism evidence="1">
    <name type="scientific">Serratia fonticola</name>
    <dbReference type="NCBI Taxonomy" id="47917"/>
    <lineage>
        <taxon>Bacteria</taxon>
        <taxon>Pseudomonadati</taxon>
        <taxon>Pseudomonadota</taxon>
        <taxon>Gammaproteobacteria</taxon>
        <taxon>Enterobacterales</taxon>
        <taxon>Yersiniaceae</taxon>
        <taxon>Serratia</taxon>
    </lineage>
</organism>
<reference evidence="1" key="1">
    <citation type="submission" date="2019-05" db="EMBL/GenBank/DDBJ databases">
        <authorList>
            <consortium name="Pathogen Informatics"/>
        </authorList>
    </citation>
    <scope>NUCLEOTIDE SEQUENCE [LARGE SCALE GENOMIC DNA]</scope>
    <source>
        <strain evidence="1">NCTC12965</strain>
    </source>
</reference>
<proteinExistence type="predicted"/>
<evidence type="ECO:0000313" key="1">
    <source>
        <dbReference type="EMBL" id="VTR36781.1"/>
    </source>
</evidence>